<dbReference type="GO" id="GO:0009696">
    <property type="term" value="P:salicylic acid metabolic process"/>
    <property type="evidence" value="ECO:0007669"/>
    <property type="project" value="TreeGrafter"/>
</dbReference>
<keyword evidence="23" id="KW-1185">Reference proteome</keyword>
<dbReference type="GO" id="GO:0047606">
    <property type="term" value="F:(S)-hydroxynitrile lyase activity"/>
    <property type="evidence" value="ECO:0007669"/>
    <property type="project" value="UniProtKB-EC"/>
</dbReference>
<comment type="similarity">
    <text evidence="15">Belongs to the AB hydrolase superfamily. Hydroxynitrile lyase family.</text>
</comment>
<dbReference type="Proteomes" id="UP000289340">
    <property type="component" value="Chromosome 2"/>
</dbReference>
<proteinExistence type="inferred from homology"/>
<comment type="catalytic activity">
    <reaction evidence="12">
        <text>2,2-dimethylpropanal + hydrogen cyanide = (2S)-2-hydroxy-3,3-dimethylbutanenitrile</text>
        <dbReference type="Rhea" id="RHEA:77407"/>
        <dbReference type="ChEBI" id="CHEBI:18407"/>
        <dbReference type="ChEBI" id="CHEBI:141557"/>
        <dbReference type="ChEBI" id="CHEBI:197355"/>
    </reaction>
</comment>
<comment type="catalytic activity">
    <reaction evidence="4">
        <text>2-hydroxy-2-methylpropanenitrile = acetone + hydrogen cyanide</text>
        <dbReference type="Rhea" id="RHEA:11932"/>
        <dbReference type="ChEBI" id="CHEBI:15347"/>
        <dbReference type="ChEBI" id="CHEBI:15348"/>
        <dbReference type="ChEBI" id="CHEBI:18407"/>
    </reaction>
    <physiologicalReaction direction="left-to-right" evidence="4">
        <dbReference type="Rhea" id="RHEA:11933"/>
    </physiologicalReaction>
</comment>
<dbReference type="FunFam" id="3.40.50.1820:FF:000051">
    <property type="entry name" value="(S)-hydroxynitrile lyase"/>
    <property type="match status" value="1"/>
</dbReference>
<evidence type="ECO:0000256" key="6">
    <source>
        <dbReference type="ARBA" id="ARBA00050608"/>
    </source>
</evidence>
<dbReference type="InterPro" id="IPR045889">
    <property type="entry name" value="MES/HNL"/>
</dbReference>
<dbReference type="InterPro" id="IPR029058">
    <property type="entry name" value="AB_hydrolase_fold"/>
</dbReference>
<evidence type="ECO:0000256" key="2">
    <source>
        <dbReference type="ARBA" id="ARBA00050104"/>
    </source>
</evidence>
<comment type="catalytic activity">
    <reaction evidence="2">
        <text>4-methoxybenzaldehyde + hydrogen cyanide = (2S)-2-hydroxy-2-(4-methoxyphenyl)acetonitrile</text>
        <dbReference type="Rhea" id="RHEA:77447"/>
        <dbReference type="ChEBI" id="CHEBI:18407"/>
        <dbReference type="ChEBI" id="CHEBI:28235"/>
        <dbReference type="ChEBI" id="CHEBI:197328"/>
    </reaction>
</comment>
<dbReference type="Gene3D" id="3.40.50.1820">
    <property type="entry name" value="alpha/beta hydrolase"/>
    <property type="match status" value="1"/>
</dbReference>
<comment type="catalytic activity">
    <reaction evidence="13">
        <text>cyclohexanecarbaldehyde + hydrogen cyanide = (2S)-2-cyclohexyl-2-hydroxyacetonitrile</text>
        <dbReference type="Rhea" id="RHEA:77423"/>
        <dbReference type="ChEBI" id="CHEBI:18407"/>
        <dbReference type="ChEBI" id="CHEBI:197359"/>
        <dbReference type="ChEBI" id="CHEBI:197360"/>
    </reaction>
</comment>
<dbReference type="GO" id="GO:0009694">
    <property type="term" value="P:jasmonic acid metabolic process"/>
    <property type="evidence" value="ECO:0007669"/>
    <property type="project" value="TreeGrafter"/>
</dbReference>
<evidence type="ECO:0000256" key="17">
    <source>
        <dbReference type="ARBA" id="ARBA00069221"/>
    </source>
</evidence>
<evidence type="ECO:0000256" key="20">
    <source>
        <dbReference type="ARBA" id="ARBA00079794"/>
    </source>
</evidence>
<evidence type="ECO:0000256" key="12">
    <source>
        <dbReference type="ARBA" id="ARBA00052600"/>
    </source>
</evidence>
<evidence type="ECO:0000256" key="8">
    <source>
        <dbReference type="ARBA" id="ARBA00051735"/>
    </source>
</evidence>
<gene>
    <name evidence="22" type="ORF">D0Y65_003138</name>
</gene>
<evidence type="ECO:0000256" key="7">
    <source>
        <dbReference type="ARBA" id="ARBA00051647"/>
    </source>
</evidence>
<evidence type="ECO:0000256" key="14">
    <source>
        <dbReference type="ARBA" id="ARBA00052826"/>
    </source>
</evidence>
<evidence type="ECO:0000256" key="16">
    <source>
        <dbReference type="ARBA" id="ARBA00066572"/>
    </source>
</evidence>
<comment type="caution">
    <text evidence="22">The sequence shown here is derived from an EMBL/GenBank/DDBJ whole genome shotgun (WGS) entry which is preliminary data.</text>
</comment>
<evidence type="ECO:0000259" key="21">
    <source>
        <dbReference type="Pfam" id="PF00561"/>
    </source>
</evidence>
<evidence type="ECO:0000256" key="9">
    <source>
        <dbReference type="ARBA" id="ARBA00051977"/>
    </source>
</evidence>
<evidence type="ECO:0000256" key="19">
    <source>
        <dbReference type="ARBA" id="ARBA00078291"/>
    </source>
</evidence>
<evidence type="ECO:0000256" key="15">
    <source>
        <dbReference type="ARBA" id="ARBA00060885"/>
    </source>
</evidence>
<evidence type="ECO:0000313" key="22">
    <source>
        <dbReference type="EMBL" id="RZC23681.1"/>
    </source>
</evidence>
<dbReference type="AlphaFoldDB" id="A0A445LKD1"/>
<comment type="catalytic activity">
    <reaction evidence="14">
        <text>an aromatic (S)-hydroxynitrile = an aromatic aldehyde + hydrogen cyanide</text>
        <dbReference type="Rhea" id="RHEA:54660"/>
        <dbReference type="ChEBI" id="CHEBI:18407"/>
        <dbReference type="ChEBI" id="CHEBI:33855"/>
        <dbReference type="ChEBI" id="CHEBI:138306"/>
        <dbReference type="EC" id="4.1.2.47"/>
    </reaction>
</comment>
<dbReference type="PANTHER" id="PTHR10992:SF1083">
    <property type="entry name" value="METHYLESTERASE 1"/>
    <property type="match status" value="1"/>
</dbReference>
<protein>
    <recommendedName>
        <fullName evidence="17">(S)-hydroxynitrile lyase</fullName>
        <ecNumber evidence="16">4.1.2.47</ecNumber>
    </recommendedName>
    <alternativeName>
        <fullName evidence="18">2-hydroxy-2-methylpropanenitrile lyase</fullName>
    </alternativeName>
    <alternativeName>
        <fullName evidence="19">Acetone cyanohydrin lyase</fullName>
    </alternativeName>
    <alternativeName>
        <fullName evidence="20">Hydroxynitrile lyase</fullName>
    </alternativeName>
</protein>
<evidence type="ECO:0000256" key="18">
    <source>
        <dbReference type="ARBA" id="ARBA00076040"/>
    </source>
</evidence>
<evidence type="ECO:0000256" key="5">
    <source>
        <dbReference type="ARBA" id="ARBA00050358"/>
    </source>
</evidence>
<evidence type="ECO:0000256" key="13">
    <source>
        <dbReference type="ARBA" id="ARBA00052609"/>
    </source>
</evidence>
<comment type="catalytic activity">
    <reaction evidence="11">
        <text>3-formylthiophene + hydrogen cyanide = (2S)-2-hydroxy-2-(thiophen-3-yl)acetonitrile</text>
        <dbReference type="Rhea" id="RHEA:77459"/>
        <dbReference type="ChEBI" id="CHEBI:18407"/>
        <dbReference type="ChEBI" id="CHEBI:87611"/>
        <dbReference type="ChEBI" id="CHEBI:197333"/>
    </reaction>
</comment>
<comment type="catalytic activity">
    <reaction evidence="7">
        <text>butan-2-one + hydrogen cyanide = 2-hydroxy-2-methylbutanenitrile</text>
        <dbReference type="Rhea" id="RHEA:77467"/>
        <dbReference type="ChEBI" id="CHEBI:18407"/>
        <dbReference type="ChEBI" id="CHEBI:28398"/>
        <dbReference type="ChEBI" id="CHEBI:60954"/>
    </reaction>
    <physiologicalReaction direction="right-to-left" evidence="7">
        <dbReference type="Rhea" id="RHEA:77469"/>
    </physiologicalReaction>
</comment>
<reference evidence="22 23" key="1">
    <citation type="submission" date="2018-09" db="EMBL/GenBank/DDBJ databases">
        <title>A high-quality reference genome of wild soybean provides a powerful tool to mine soybean genomes.</title>
        <authorList>
            <person name="Xie M."/>
            <person name="Chung C.Y.L."/>
            <person name="Li M.-W."/>
            <person name="Wong F.-L."/>
            <person name="Chan T.-F."/>
            <person name="Lam H.-M."/>
        </authorList>
    </citation>
    <scope>NUCLEOTIDE SEQUENCE [LARGE SCALE GENOMIC DNA]</scope>
    <source>
        <strain evidence="23">cv. W05</strain>
        <tissue evidence="22">Hypocotyl of etiolated seedlings</tissue>
    </source>
</reference>
<dbReference type="GO" id="GO:0080031">
    <property type="term" value="F:methyl salicylate esterase activity"/>
    <property type="evidence" value="ECO:0007669"/>
    <property type="project" value="TreeGrafter"/>
</dbReference>
<evidence type="ECO:0000256" key="4">
    <source>
        <dbReference type="ARBA" id="ARBA00050262"/>
    </source>
</evidence>
<dbReference type="PANTHER" id="PTHR10992">
    <property type="entry name" value="METHYLESTERASE FAMILY MEMBER"/>
    <property type="match status" value="1"/>
</dbReference>
<evidence type="ECO:0000256" key="3">
    <source>
        <dbReference type="ARBA" id="ARBA00050241"/>
    </source>
</evidence>
<dbReference type="GO" id="GO:0080032">
    <property type="term" value="F:methyl jasmonate esterase activity"/>
    <property type="evidence" value="ECO:0007669"/>
    <property type="project" value="TreeGrafter"/>
</dbReference>
<dbReference type="EMBL" id="QZWG01000002">
    <property type="protein sequence ID" value="RZC23681.1"/>
    <property type="molecule type" value="Genomic_DNA"/>
</dbReference>
<sequence>MSSKNSIDRKPKHYVLVHGACYGAWLWYKLKPRLESAGHKVTVLDLAASGTNMKKIEDVDTFSQYTEPLLQLMATIPPNKKVVLVGHSLGGLNIALAMEKFPEKVAVGVFVTAIIPDIEHKPSYVLEKLLESTLATNLLDSEFSKSGNKTIVVFGPKFLSNKLNQASTIEVITYYNLVHILLAEKVACFFFFSYVNKNKDWILQDIELAKTLIRPGSLFIEDLSQQKNFSIQGYGSVPLAFIVSTEDQEIPLNFQHWMIQNAGINVEVLEIKGADHMLMISKPQELCDSLLQIATKYA</sequence>
<comment type="catalytic activity">
    <reaction evidence="3">
        <text>a monosubstituted aliphatic (S)-hydroxynitrile = an aldehyde + hydrogen cyanide</text>
        <dbReference type="Rhea" id="RHEA:56588"/>
        <dbReference type="ChEBI" id="CHEBI:17478"/>
        <dbReference type="ChEBI" id="CHEBI:18407"/>
        <dbReference type="ChEBI" id="CHEBI:140596"/>
        <dbReference type="EC" id="4.1.2.47"/>
    </reaction>
</comment>
<evidence type="ECO:0000256" key="10">
    <source>
        <dbReference type="ARBA" id="ARBA00052033"/>
    </source>
</evidence>
<accession>A0A445LKD1</accession>
<comment type="catalytic activity">
    <reaction evidence="6">
        <text>formylthiophene + hydrogen cyanide = (2R)-2-hydroxy-2-(thiophen-2-yl)acetonitrile</text>
        <dbReference type="Rhea" id="RHEA:77455"/>
        <dbReference type="ChEBI" id="CHEBI:18407"/>
        <dbReference type="ChEBI" id="CHEBI:87301"/>
        <dbReference type="ChEBI" id="CHEBI:197332"/>
    </reaction>
</comment>
<organism evidence="22 23">
    <name type="scientific">Glycine soja</name>
    <name type="common">Wild soybean</name>
    <dbReference type="NCBI Taxonomy" id="3848"/>
    <lineage>
        <taxon>Eukaryota</taxon>
        <taxon>Viridiplantae</taxon>
        <taxon>Streptophyta</taxon>
        <taxon>Embryophyta</taxon>
        <taxon>Tracheophyta</taxon>
        <taxon>Spermatophyta</taxon>
        <taxon>Magnoliopsida</taxon>
        <taxon>eudicotyledons</taxon>
        <taxon>Gunneridae</taxon>
        <taxon>Pentapetalae</taxon>
        <taxon>rosids</taxon>
        <taxon>fabids</taxon>
        <taxon>Fabales</taxon>
        <taxon>Fabaceae</taxon>
        <taxon>Papilionoideae</taxon>
        <taxon>50 kb inversion clade</taxon>
        <taxon>NPAAA clade</taxon>
        <taxon>indigoferoid/millettioid clade</taxon>
        <taxon>Phaseoleae</taxon>
        <taxon>Glycine</taxon>
        <taxon>Glycine subgen. Soja</taxon>
    </lineage>
</organism>
<comment type="catalytic activity">
    <reaction evidence="8">
        <text>a disubstituted aliphatic (S)-hydroxynitrile = a ketone + hydrogen cyanide</text>
        <dbReference type="Rhea" id="RHEA:56592"/>
        <dbReference type="ChEBI" id="CHEBI:17087"/>
        <dbReference type="ChEBI" id="CHEBI:18407"/>
        <dbReference type="ChEBI" id="CHEBI:140597"/>
        <dbReference type="EC" id="4.1.2.47"/>
    </reaction>
</comment>
<evidence type="ECO:0000256" key="11">
    <source>
        <dbReference type="ARBA" id="ARBA00052511"/>
    </source>
</evidence>
<feature type="domain" description="AB hydrolase-1" evidence="21">
    <location>
        <begin position="15"/>
        <end position="283"/>
    </location>
</feature>
<keyword evidence="1" id="KW-0378">Hydrolase</keyword>
<comment type="catalytic activity">
    <reaction evidence="5">
        <text>benzaldehyde + hydrogen cyanide = (S)-mandelonitrile</text>
        <dbReference type="Rhea" id="RHEA:77427"/>
        <dbReference type="ChEBI" id="CHEBI:17169"/>
        <dbReference type="ChEBI" id="CHEBI:18407"/>
        <dbReference type="ChEBI" id="CHEBI:36941"/>
    </reaction>
</comment>
<comment type="catalytic activity">
    <reaction evidence="9">
        <text>acrolein + hydrogen cyanide = (2S)-2-hydroxybut-3-enenitrile</text>
        <dbReference type="Rhea" id="RHEA:77411"/>
        <dbReference type="ChEBI" id="CHEBI:15368"/>
        <dbReference type="ChEBI" id="CHEBI:18407"/>
        <dbReference type="ChEBI" id="CHEBI:197356"/>
    </reaction>
</comment>
<comment type="catalytic activity">
    <reaction evidence="10">
        <text>2-methylpropanal + hydrogen cyanide = (2S)-2-hydroxy-3-methylbutanenitrile</text>
        <dbReference type="Rhea" id="RHEA:77403"/>
        <dbReference type="ChEBI" id="CHEBI:18407"/>
        <dbReference type="ChEBI" id="CHEBI:48943"/>
        <dbReference type="ChEBI" id="CHEBI:197354"/>
    </reaction>
</comment>
<dbReference type="EC" id="4.1.2.47" evidence="16"/>
<dbReference type="InterPro" id="IPR000073">
    <property type="entry name" value="AB_hydrolase_1"/>
</dbReference>
<name>A0A445LKD1_GLYSO</name>
<evidence type="ECO:0000313" key="23">
    <source>
        <dbReference type="Proteomes" id="UP000289340"/>
    </source>
</evidence>
<dbReference type="Pfam" id="PF00561">
    <property type="entry name" value="Abhydrolase_1"/>
    <property type="match status" value="1"/>
</dbReference>
<dbReference type="SUPFAM" id="SSF53474">
    <property type="entry name" value="alpha/beta-Hydrolases"/>
    <property type="match status" value="1"/>
</dbReference>
<dbReference type="GO" id="GO:0080030">
    <property type="term" value="F:methyl indole-3-acetate esterase activity"/>
    <property type="evidence" value="ECO:0007669"/>
    <property type="project" value="TreeGrafter"/>
</dbReference>
<evidence type="ECO:0000256" key="1">
    <source>
        <dbReference type="ARBA" id="ARBA00022801"/>
    </source>
</evidence>